<sequence length="561" mass="64188">MAGFGWSAGDLVSAISVIVEVSKALKDAGGAKEDYRESVAFLESLSVTLRLLYQYYEANLNQNELSEVKAQILLIQDPIDAFTKNVKLKYGSELGTQPGSRSRVALKGLSKKILWALWMKKESERLNGRIATPLAAIQMRLSTQIISMVSAVPRDVSTNIENIMRNTIPALLENSSAPPKLPENNNRMDQLASSSMIQQKLEMLPEILASRLEPEIDAILKRDDRQARELVEYHESLLNKMIQVEDRLQHEISTVPRQLSLATNMVIHELQVLSEATLLNRSLLDHRLERIQNQVSGQERNSNSENARGSRNRSILDETGIQPWREAGNHFKEFIRLILQGFYRLFFRLWPLFASFLVHLKVMQRLEGCRILYMETWRFLRSHYQGRPGESKVLARQYTIISQDGHFIEDSTWQRHAKPNAVISMAVVLSFHVLGNRCPKCNSSVDQKCLPGKGILITCPNRECLLEFFHTPRKVTAPETMKKRFRELGSSTPSIDCKKDIPFHESLDHSIVPNVNSTFPIWLEVARSLKKVEYSNMREKSPTGTFCTLKRLEFQINKFQR</sequence>
<dbReference type="PANTHER" id="PTHR38886:SF1">
    <property type="entry name" value="NACHT-NTPASE AND P-LOOP NTPASES N-TERMINAL DOMAIN-CONTAINING PROTEIN"/>
    <property type="match status" value="1"/>
</dbReference>
<dbReference type="Proteomes" id="UP000322873">
    <property type="component" value="Unassembled WGS sequence"/>
</dbReference>
<evidence type="ECO:0000313" key="2">
    <source>
        <dbReference type="EMBL" id="KAA8568924.1"/>
    </source>
</evidence>
<gene>
    <name evidence="2" type="ORF">EYC84_007901</name>
</gene>
<dbReference type="Pfam" id="PF22893">
    <property type="entry name" value="ULD_2"/>
    <property type="match status" value="1"/>
</dbReference>
<organism evidence="2 3">
    <name type="scientific">Monilinia fructicola</name>
    <name type="common">Brown rot fungus</name>
    <name type="synonym">Ciboria fructicola</name>
    <dbReference type="NCBI Taxonomy" id="38448"/>
    <lineage>
        <taxon>Eukaryota</taxon>
        <taxon>Fungi</taxon>
        <taxon>Dikarya</taxon>
        <taxon>Ascomycota</taxon>
        <taxon>Pezizomycotina</taxon>
        <taxon>Leotiomycetes</taxon>
        <taxon>Helotiales</taxon>
        <taxon>Sclerotiniaceae</taxon>
        <taxon>Monilinia</taxon>
    </lineage>
</organism>
<protein>
    <recommendedName>
        <fullName evidence="1">Ubiquitin-like domain-containing protein</fullName>
    </recommendedName>
</protein>
<evidence type="ECO:0000313" key="3">
    <source>
        <dbReference type="Proteomes" id="UP000322873"/>
    </source>
</evidence>
<keyword evidence="3" id="KW-1185">Reference proteome</keyword>
<proteinExistence type="predicted"/>
<dbReference type="PANTHER" id="PTHR38886">
    <property type="entry name" value="SESA DOMAIN-CONTAINING PROTEIN"/>
    <property type="match status" value="1"/>
</dbReference>
<dbReference type="EMBL" id="VICG01000009">
    <property type="protein sequence ID" value="KAA8568924.1"/>
    <property type="molecule type" value="Genomic_DNA"/>
</dbReference>
<name>A0A5M9JHL5_MONFR</name>
<reference evidence="2 3" key="1">
    <citation type="submission" date="2019-06" db="EMBL/GenBank/DDBJ databases">
        <title>Genome Sequence of the Brown Rot Fungal Pathogen Monilinia fructicola.</title>
        <authorList>
            <person name="De Miccolis Angelini R.M."/>
            <person name="Landi L."/>
            <person name="Abate D."/>
            <person name="Pollastro S."/>
            <person name="Romanazzi G."/>
            <person name="Faretra F."/>
        </authorList>
    </citation>
    <scope>NUCLEOTIDE SEQUENCE [LARGE SCALE GENOMIC DNA]</scope>
    <source>
        <strain evidence="2 3">Mfrc123</strain>
    </source>
</reference>
<accession>A0A5M9JHL5</accession>
<evidence type="ECO:0000259" key="1">
    <source>
        <dbReference type="Pfam" id="PF22893"/>
    </source>
</evidence>
<feature type="domain" description="Ubiquitin-like" evidence="1">
    <location>
        <begin position="378"/>
        <end position="429"/>
    </location>
</feature>
<dbReference type="AlphaFoldDB" id="A0A5M9JHL5"/>
<comment type="caution">
    <text evidence="2">The sequence shown here is derived from an EMBL/GenBank/DDBJ whole genome shotgun (WGS) entry which is preliminary data.</text>
</comment>
<dbReference type="VEuPathDB" id="FungiDB:MFRU_017g00990"/>
<dbReference type="InterPro" id="IPR054464">
    <property type="entry name" value="ULD_fung"/>
</dbReference>